<organism evidence="1 2">
    <name type="scientific">Stackebrandtia endophytica</name>
    <dbReference type="NCBI Taxonomy" id="1496996"/>
    <lineage>
        <taxon>Bacteria</taxon>
        <taxon>Bacillati</taxon>
        <taxon>Actinomycetota</taxon>
        <taxon>Actinomycetes</taxon>
        <taxon>Glycomycetales</taxon>
        <taxon>Glycomycetaceae</taxon>
        <taxon>Stackebrandtia</taxon>
    </lineage>
</organism>
<keyword evidence="2" id="KW-1185">Reference proteome</keyword>
<reference evidence="1 2" key="1">
    <citation type="submission" date="2019-06" db="EMBL/GenBank/DDBJ databases">
        <title>Sequencing the genomes of 1000 actinobacteria strains.</title>
        <authorList>
            <person name="Klenk H.-P."/>
        </authorList>
    </citation>
    <scope>NUCLEOTIDE SEQUENCE [LARGE SCALE GENOMIC DNA]</scope>
    <source>
        <strain evidence="1 2">DSM 45928</strain>
    </source>
</reference>
<protein>
    <submittedName>
        <fullName evidence="1">Uncharacterized protein</fullName>
    </submittedName>
</protein>
<evidence type="ECO:0000313" key="2">
    <source>
        <dbReference type="Proteomes" id="UP000317043"/>
    </source>
</evidence>
<dbReference type="AlphaFoldDB" id="A0A543AX27"/>
<accession>A0A543AX27</accession>
<proteinExistence type="predicted"/>
<dbReference type="EMBL" id="VFOW01000001">
    <property type="protein sequence ID" value="TQL77127.1"/>
    <property type="molecule type" value="Genomic_DNA"/>
</dbReference>
<dbReference type="Proteomes" id="UP000317043">
    <property type="component" value="Unassembled WGS sequence"/>
</dbReference>
<comment type="caution">
    <text evidence="1">The sequence shown here is derived from an EMBL/GenBank/DDBJ whole genome shotgun (WGS) entry which is preliminary data.</text>
</comment>
<dbReference type="OrthoDB" id="5198389at2"/>
<evidence type="ECO:0000313" key="1">
    <source>
        <dbReference type="EMBL" id="TQL77127.1"/>
    </source>
</evidence>
<dbReference type="RefSeq" id="WP_142039554.1">
    <property type="nucleotide sequence ID" value="NZ_JBHTGS010000001.1"/>
</dbReference>
<sequence length="139" mass="15711">MTHSAFVVLVLLALVALPWLIAVAILYGEPVTERAGLIVSRLRSLPPTEPVEELAARLRRLSDELAHTPKIEAYRRAALTDAYDRTLRRACIAVGVRHELHRHNGFELEMERLRVIDALSRVGLVVYNPHMNHDHRGCP</sequence>
<gene>
    <name evidence="1" type="ORF">FB566_2677</name>
</gene>
<dbReference type="InParanoid" id="A0A543AX27"/>
<name>A0A543AX27_9ACTN</name>